<organism evidence="7 8">
    <name type="scientific">Streptomyces pyxinicus</name>
    <dbReference type="NCBI Taxonomy" id="2970331"/>
    <lineage>
        <taxon>Bacteria</taxon>
        <taxon>Bacillati</taxon>
        <taxon>Actinomycetota</taxon>
        <taxon>Actinomycetes</taxon>
        <taxon>Kitasatosporales</taxon>
        <taxon>Streptomycetaceae</taxon>
        <taxon>Streptomyces</taxon>
    </lineage>
</organism>
<dbReference type="Gene3D" id="1.10.357.10">
    <property type="entry name" value="Tetracycline Repressor, domain 2"/>
    <property type="match status" value="1"/>
</dbReference>
<proteinExistence type="predicted"/>
<dbReference type="InterPro" id="IPR050109">
    <property type="entry name" value="HTH-type_TetR-like_transc_reg"/>
</dbReference>
<feature type="DNA-binding region" description="H-T-H motif" evidence="5">
    <location>
        <begin position="37"/>
        <end position="56"/>
    </location>
</feature>
<protein>
    <submittedName>
        <fullName evidence="7">TetR/AcrR family transcriptional regulator</fullName>
    </submittedName>
</protein>
<evidence type="ECO:0000256" key="3">
    <source>
        <dbReference type="ARBA" id="ARBA00023125"/>
    </source>
</evidence>
<accession>A0ABT2B160</accession>
<comment type="caution">
    <text evidence="7">The sequence shown here is derived from an EMBL/GenBank/DDBJ whole genome shotgun (WGS) entry which is preliminary data.</text>
</comment>
<evidence type="ECO:0000259" key="6">
    <source>
        <dbReference type="PROSITE" id="PS50977"/>
    </source>
</evidence>
<evidence type="ECO:0000256" key="1">
    <source>
        <dbReference type="ARBA" id="ARBA00022491"/>
    </source>
</evidence>
<sequence>MGSTSTAGRGRPARIDQAGIVETSLALLDDVGLEALTMRRVADGLDVRAGALYRHFATKQDLLTAMAERMLAPIAKPPADAPWTEQIKALARMMRQALLAHRDGAKVFGGTHSTGPHTLAFAESVLGVLRTAGFRDEDAARVFLTVVNFVLGHTLEEQAAAADDAVETEGLRRLRDAVLTGGHPHLAATMRVLTDPDFEAHFEFGLRLLVEGCAARERSSGGGDRRVGE</sequence>
<dbReference type="Pfam" id="PF00440">
    <property type="entry name" value="TetR_N"/>
    <property type="match status" value="1"/>
</dbReference>
<name>A0ABT2B160_9ACTN</name>
<keyword evidence="1" id="KW-0678">Repressor</keyword>
<dbReference type="SUPFAM" id="SSF46689">
    <property type="entry name" value="Homeodomain-like"/>
    <property type="match status" value="1"/>
</dbReference>
<evidence type="ECO:0000256" key="2">
    <source>
        <dbReference type="ARBA" id="ARBA00023015"/>
    </source>
</evidence>
<evidence type="ECO:0000256" key="5">
    <source>
        <dbReference type="PROSITE-ProRule" id="PRU00335"/>
    </source>
</evidence>
<dbReference type="InterPro" id="IPR003012">
    <property type="entry name" value="Tet_transcr_reg_TetR"/>
</dbReference>
<reference evidence="7 8" key="1">
    <citation type="submission" date="2022-08" db="EMBL/GenBank/DDBJ databases">
        <authorList>
            <person name="Somphong A."/>
            <person name="Phongsopitanun W."/>
        </authorList>
    </citation>
    <scope>NUCLEOTIDE SEQUENCE [LARGE SCALE GENOMIC DNA]</scope>
    <source>
        <strain evidence="7 8">LP11</strain>
    </source>
</reference>
<feature type="domain" description="HTH tetR-type" evidence="6">
    <location>
        <begin position="14"/>
        <end position="74"/>
    </location>
</feature>
<gene>
    <name evidence="7" type="ORF">NX794_13660</name>
</gene>
<dbReference type="Gene3D" id="1.10.10.60">
    <property type="entry name" value="Homeodomain-like"/>
    <property type="match status" value="1"/>
</dbReference>
<keyword evidence="8" id="KW-1185">Reference proteome</keyword>
<dbReference type="InterPro" id="IPR004111">
    <property type="entry name" value="Repressor_TetR_C"/>
</dbReference>
<dbReference type="InterPro" id="IPR036271">
    <property type="entry name" value="Tet_transcr_reg_TetR-rel_C_sf"/>
</dbReference>
<dbReference type="PANTHER" id="PTHR30055">
    <property type="entry name" value="HTH-TYPE TRANSCRIPTIONAL REGULATOR RUTR"/>
    <property type="match status" value="1"/>
</dbReference>
<dbReference type="EMBL" id="JANUGP010000008">
    <property type="protein sequence ID" value="MCS0602245.1"/>
    <property type="molecule type" value="Genomic_DNA"/>
</dbReference>
<dbReference type="RefSeq" id="WP_258778759.1">
    <property type="nucleotide sequence ID" value="NZ_JANUGP010000008.1"/>
</dbReference>
<dbReference type="PANTHER" id="PTHR30055:SF151">
    <property type="entry name" value="TRANSCRIPTIONAL REGULATORY PROTEIN"/>
    <property type="match status" value="1"/>
</dbReference>
<dbReference type="Proteomes" id="UP001205612">
    <property type="component" value="Unassembled WGS sequence"/>
</dbReference>
<dbReference type="PRINTS" id="PR00455">
    <property type="entry name" value="HTHTETR"/>
</dbReference>
<keyword evidence="4" id="KW-0804">Transcription</keyword>
<dbReference type="PROSITE" id="PS50977">
    <property type="entry name" value="HTH_TETR_2"/>
    <property type="match status" value="1"/>
</dbReference>
<dbReference type="Pfam" id="PF02909">
    <property type="entry name" value="TetR_C_1"/>
    <property type="match status" value="1"/>
</dbReference>
<dbReference type="SUPFAM" id="SSF48498">
    <property type="entry name" value="Tetracyclin repressor-like, C-terminal domain"/>
    <property type="match status" value="1"/>
</dbReference>
<evidence type="ECO:0000313" key="8">
    <source>
        <dbReference type="Proteomes" id="UP001205612"/>
    </source>
</evidence>
<evidence type="ECO:0000256" key="4">
    <source>
        <dbReference type="ARBA" id="ARBA00023163"/>
    </source>
</evidence>
<dbReference type="InterPro" id="IPR001647">
    <property type="entry name" value="HTH_TetR"/>
</dbReference>
<dbReference type="InterPro" id="IPR009057">
    <property type="entry name" value="Homeodomain-like_sf"/>
</dbReference>
<evidence type="ECO:0000313" key="7">
    <source>
        <dbReference type="EMBL" id="MCS0602245.1"/>
    </source>
</evidence>
<keyword evidence="2" id="KW-0805">Transcription regulation</keyword>
<keyword evidence="3 5" id="KW-0238">DNA-binding</keyword>
<dbReference type="PRINTS" id="PR00400">
    <property type="entry name" value="TETREPRESSOR"/>
</dbReference>